<keyword evidence="3" id="KW-1185">Reference proteome</keyword>
<evidence type="ECO:0000313" key="2">
    <source>
        <dbReference type="EMBL" id="MBR7673148.1"/>
    </source>
</evidence>
<feature type="compositionally biased region" description="Polar residues" evidence="1">
    <location>
        <begin position="29"/>
        <end position="39"/>
    </location>
</feature>
<protein>
    <submittedName>
        <fullName evidence="2">Uncharacterized protein</fullName>
    </submittedName>
</protein>
<evidence type="ECO:0000313" key="3">
    <source>
        <dbReference type="Proteomes" id="UP000675554"/>
    </source>
</evidence>
<name>A0A8T4IMP3_9ACTN</name>
<dbReference type="SUPFAM" id="SSF50985">
    <property type="entry name" value="RCC1/BLIP-II"/>
    <property type="match status" value="1"/>
</dbReference>
<dbReference type="InterPro" id="IPR009091">
    <property type="entry name" value="RCC1/BLIP-II"/>
</dbReference>
<evidence type="ECO:0000256" key="1">
    <source>
        <dbReference type="SAM" id="MobiDB-lite"/>
    </source>
</evidence>
<dbReference type="EMBL" id="JAGSMN010000177">
    <property type="protein sequence ID" value="MBR7673148.1"/>
    <property type="molecule type" value="Genomic_DNA"/>
</dbReference>
<reference evidence="2" key="1">
    <citation type="submission" date="2021-04" db="EMBL/GenBank/DDBJ databases">
        <title>Sequencing of actinobacteria type strains.</title>
        <authorList>
            <person name="Nguyen G.-S."/>
            <person name="Wentzel A."/>
        </authorList>
    </citation>
    <scope>NUCLEOTIDE SEQUENCE</scope>
    <source>
        <strain evidence="2">DSM 42095</strain>
    </source>
</reference>
<comment type="caution">
    <text evidence="2">The sequence shown here is derived from an EMBL/GenBank/DDBJ whole genome shotgun (WGS) entry which is preliminary data.</text>
</comment>
<organism evidence="2 3">
    <name type="scientific">Streptomyces daliensis</name>
    <dbReference type="NCBI Taxonomy" id="299421"/>
    <lineage>
        <taxon>Bacteria</taxon>
        <taxon>Bacillati</taxon>
        <taxon>Actinomycetota</taxon>
        <taxon>Actinomycetes</taxon>
        <taxon>Kitasatosporales</taxon>
        <taxon>Streptomycetaceae</taxon>
        <taxon>Streptomyces</taxon>
    </lineage>
</organism>
<accession>A0A8T4IMP3</accession>
<dbReference type="Proteomes" id="UP000675554">
    <property type="component" value="Unassembled WGS sequence"/>
</dbReference>
<gene>
    <name evidence="2" type="ORF">KDA82_08990</name>
</gene>
<dbReference type="AlphaFoldDB" id="A0A8T4IMP3"/>
<sequence>MEDGTVRAWGSDSAGQLGNGTRHDRATPDTVTAQRTRASASGCAAYGPERR</sequence>
<proteinExistence type="predicted"/>
<dbReference type="Pfam" id="PF00415">
    <property type="entry name" value="RCC1"/>
    <property type="match status" value="1"/>
</dbReference>
<dbReference type="Gene3D" id="2.130.10.30">
    <property type="entry name" value="Regulator of chromosome condensation 1/beta-lactamase-inhibitor protein II"/>
    <property type="match status" value="1"/>
</dbReference>
<dbReference type="InterPro" id="IPR000408">
    <property type="entry name" value="Reg_chr_condens"/>
</dbReference>
<feature type="region of interest" description="Disordered" evidence="1">
    <location>
        <begin position="1"/>
        <end position="51"/>
    </location>
</feature>
<dbReference type="PROSITE" id="PS50012">
    <property type="entry name" value="RCC1_3"/>
    <property type="match status" value="1"/>
</dbReference>